<keyword evidence="1" id="KW-0472">Membrane</keyword>
<sequence length="59" mass="6804">MRPWIPAVHPFLLTMFMCLLTLGVVLTAVWNVRRRRLKQAVWLLIAYCIFAGFTLLAAT</sequence>
<evidence type="ECO:0000313" key="3">
    <source>
        <dbReference type="Proteomes" id="UP001164761"/>
    </source>
</evidence>
<evidence type="ECO:0008006" key="4">
    <source>
        <dbReference type="Google" id="ProtNLM"/>
    </source>
</evidence>
<proteinExistence type="predicted"/>
<dbReference type="EMBL" id="CP104067">
    <property type="protein sequence ID" value="WAH42218.1"/>
    <property type="molecule type" value="Genomic_DNA"/>
</dbReference>
<organism evidence="2 3">
    <name type="scientific">Alicyclobacillus fastidiosus</name>
    <dbReference type="NCBI Taxonomy" id="392011"/>
    <lineage>
        <taxon>Bacteria</taxon>
        <taxon>Bacillati</taxon>
        <taxon>Bacillota</taxon>
        <taxon>Bacilli</taxon>
        <taxon>Bacillales</taxon>
        <taxon>Alicyclobacillaceae</taxon>
        <taxon>Alicyclobacillus</taxon>
    </lineage>
</organism>
<accession>A0ABY6ZH44</accession>
<evidence type="ECO:0000313" key="2">
    <source>
        <dbReference type="EMBL" id="WAH42218.1"/>
    </source>
</evidence>
<keyword evidence="1" id="KW-0812">Transmembrane</keyword>
<dbReference type="RefSeq" id="WP_268006111.1">
    <property type="nucleotide sequence ID" value="NZ_BSUT01000001.1"/>
</dbReference>
<dbReference type="Proteomes" id="UP001164761">
    <property type="component" value="Chromosome"/>
</dbReference>
<feature type="transmembrane region" description="Helical" evidence="1">
    <location>
        <begin position="40"/>
        <end position="58"/>
    </location>
</feature>
<protein>
    <recommendedName>
        <fullName evidence="4">DUF2306 domain-containing protein</fullName>
    </recommendedName>
</protein>
<gene>
    <name evidence="2" type="ORF">NZD89_01505</name>
</gene>
<keyword evidence="3" id="KW-1185">Reference proteome</keyword>
<reference evidence="2" key="1">
    <citation type="submission" date="2022-08" db="EMBL/GenBank/DDBJ databases">
        <title>Alicyclobacillus fastidiosus DSM 17978, complete genome.</title>
        <authorList>
            <person name="Wang Q."/>
            <person name="Cai R."/>
            <person name="Wang Z."/>
        </authorList>
    </citation>
    <scope>NUCLEOTIDE SEQUENCE</scope>
    <source>
        <strain evidence="2">DSM 17978</strain>
    </source>
</reference>
<feature type="transmembrane region" description="Helical" evidence="1">
    <location>
        <begin position="12"/>
        <end position="33"/>
    </location>
</feature>
<evidence type="ECO:0000256" key="1">
    <source>
        <dbReference type="SAM" id="Phobius"/>
    </source>
</evidence>
<keyword evidence="1" id="KW-1133">Transmembrane helix</keyword>
<name>A0ABY6ZH44_9BACL</name>